<evidence type="ECO:0000313" key="3">
    <source>
        <dbReference type="Proteomes" id="UP000184471"/>
    </source>
</evidence>
<sequence>MSAAVELASSRVLVTGGAGTIGSHVVDQLVDAGAAEVVVLDNLVRGRLANLDRALRRGGDVVRVVEGDIRDVALVHELTRGRDLVFHLAALRITQCAEQPRLALESLVDGTFTVLEAAAEHGVAKVVASSSASVYGLAEEFPTTERHHPYNNDTFYGAAKAFNEGMLRSFKAMYDLDSVALRYFNVYGPRMDVWGVYTEVLIRWMERIDAGEPPLILGDGLQTMDFVHVEDIARANLLAAQADVTDTVFNIASGTETSLRELADRLLAAMGSDLAPVHGEARKVNAVTRRLADVSAAREQLGWTARIGLDEGLRGLVEWWRAEQRLGQEAPA</sequence>
<dbReference type="RefSeq" id="WP_073418593.1">
    <property type="nucleotide sequence ID" value="NZ_FQVX01000001.1"/>
</dbReference>
<dbReference type="AlphaFoldDB" id="A0A1M5E4D9"/>
<keyword evidence="3" id="KW-1185">Reference proteome</keyword>
<dbReference type="OrthoDB" id="9801785at2"/>
<dbReference type="InterPro" id="IPR001509">
    <property type="entry name" value="Epimerase_deHydtase"/>
</dbReference>
<dbReference type="STRING" id="1070870.SAMN05444351_0646"/>
<name>A0A1M5E4D9_9ACTN</name>
<dbReference type="InterPro" id="IPR036291">
    <property type="entry name" value="NAD(P)-bd_dom_sf"/>
</dbReference>
<dbReference type="Gene3D" id="3.40.50.720">
    <property type="entry name" value="NAD(P)-binding Rossmann-like Domain"/>
    <property type="match status" value="1"/>
</dbReference>
<dbReference type="PANTHER" id="PTHR43245">
    <property type="entry name" value="BIFUNCTIONAL POLYMYXIN RESISTANCE PROTEIN ARNA"/>
    <property type="match status" value="1"/>
</dbReference>
<dbReference type="EMBL" id="FQVX01000001">
    <property type="protein sequence ID" value="SHF74014.1"/>
    <property type="molecule type" value="Genomic_DNA"/>
</dbReference>
<evidence type="ECO:0000259" key="1">
    <source>
        <dbReference type="Pfam" id="PF01370"/>
    </source>
</evidence>
<dbReference type="SUPFAM" id="SSF51735">
    <property type="entry name" value="NAD(P)-binding Rossmann-fold domains"/>
    <property type="match status" value="1"/>
</dbReference>
<gene>
    <name evidence="2" type="ORF">SAMN05444351_0646</name>
</gene>
<feature type="domain" description="NAD-dependent epimerase/dehydratase" evidence="1">
    <location>
        <begin position="12"/>
        <end position="252"/>
    </location>
</feature>
<organism evidence="2 3">
    <name type="scientific">Geodermatophilus nigrescens</name>
    <dbReference type="NCBI Taxonomy" id="1070870"/>
    <lineage>
        <taxon>Bacteria</taxon>
        <taxon>Bacillati</taxon>
        <taxon>Actinomycetota</taxon>
        <taxon>Actinomycetes</taxon>
        <taxon>Geodermatophilales</taxon>
        <taxon>Geodermatophilaceae</taxon>
        <taxon>Geodermatophilus</taxon>
    </lineage>
</organism>
<dbReference type="Proteomes" id="UP000184471">
    <property type="component" value="Unassembled WGS sequence"/>
</dbReference>
<accession>A0A1M5E4D9</accession>
<protein>
    <submittedName>
        <fullName evidence="2">UDP-glucose 4-epimerase</fullName>
    </submittedName>
</protein>
<reference evidence="2 3" key="1">
    <citation type="submission" date="2016-11" db="EMBL/GenBank/DDBJ databases">
        <authorList>
            <person name="Jaros S."/>
            <person name="Januszkiewicz K."/>
            <person name="Wedrychowicz H."/>
        </authorList>
    </citation>
    <scope>NUCLEOTIDE SEQUENCE [LARGE SCALE GENOMIC DNA]</scope>
    <source>
        <strain evidence="2 3">DSM 45408</strain>
    </source>
</reference>
<dbReference type="InterPro" id="IPR050177">
    <property type="entry name" value="Lipid_A_modif_metabolic_enz"/>
</dbReference>
<proteinExistence type="predicted"/>
<dbReference type="Pfam" id="PF01370">
    <property type="entry name" value="Epimerase"/>
    <property type="match status" value="1"/>
</dbReference>
<dbReference type="PANTHER" id="PTHR43245:SF13">
    <property type="entry name" value="UDP-D-APIOSE_UDP-D-XYLOSE SYNTHASE 2"/>
    <property type="match status" value="1"/>
</dbReference>
<evidence type="ECO:0000313" key="2">
    <source>
        <dbReference type="EMBL" id="SHF74014.1"/>
    </source>
</evidence>